<feature type="domain" description="PcRGLX/YetA-like N-terminal RIFT barrel" evidence="1">
    <location>
        <begin position="17"/>
        <end position="64"/>
    </location>
</feature>
<dbReference type="PANTHER" id="PTHR40081">
    <property type="entry name" value="CONCANAVALIN A-LIKE LECTIN/GLUCANASE"/>
    <property type="match status" value="1"/>
</dbReference>
<accession>A0A0J9EVA6</accession>
<proteinExistence type="predicted"/>
<dbReference type="Pfam" id="PF19501">
    <property type="entry name" value="PcRGLX_1st"/>
    <property type="match status" value="1"/>
</dbReference>
<dbReference type="Proteomes" id="UP000037392">
    <property type="component" value="Unassembled WGS sequence"/>
</dbReference>
<dbReference type="GeneID" id="93164210"/>
<evidence type="ECO:0000313" key="4">
    <source>
        <dbReference type="Proteomes" id="UP000037392"/>
    </source>
</evidence>
<dbReference type="RefSeq" id="WP_045093552.1">
    <property type="nucleotide sequence ID" value="NZ_KQ235878.1"/>
</dbReference>
<evidence type="ECO:0000259" key="1">
    <source>
        <dbReference type="Pfam" id="PF19501"/>
    </source>
</evidence>
<evidence type="ECO:0000259" key="2">
    <source>
        <dbReference type="Pfam" id="PF21345"/>
    </source>
</evidence>
<feature type="domain" description="PcRGLX/YetA-like central beta-sandwich" evidence="2">
    <location>
        <begin position="99"/>
        <end position="213"/>
    </location>
</feature>
<dbReference type="InterPro" id="IPR008928">
    <property type="entry name" value="6-hairpin_glycosidase_sf"/>
</dbReference>
<dbReference type="InterPro" id="IPR045793">
    <property type="entry name" value="PcRGLX/YetA-like"/>
</dbReference>
<dbReference type="Pfam" id="PF21345">
    <property type="entry name" value="PcRGLX_2nd"/>
    <property type="match status" value="1"/>
</dbReference>
<dbReference type="EMBL" id="ADLK01000020">
    <property type="protein sequence ID" value="KMW19815.1"/>
    <property type="molecule type" value="Genomic_DNA"/>
</dbReference>
<dbReference type="AlphaFoldDB" id="A0A0J9EVA6"/>
<dbReference type="PANTHER" id="PTHR40081:SF1">
    <property type="entry name" value="TAT PATHWAY SIGNAL SEQUENCE DOMAIN PROTEIN"/>
    <property type="match status" value="1"/>
</dbReference>
<name>A0A0J9EVA6_9FIRM</name>
<protein>
    <submittedName>
        <fullName evidence="3">Uncharacterized protein</fullName>
    </submittedName>
</protein>
<dbReference type="PATRIC" id="fig|742734.4.peg.2737"/>
<dbReference type="SUPFAM" id="SSF48208">
    <property type="entry name" value="Six-hairpin glycosidases"/>
    <property type="match status" value="2"/>
</dbReference>
<dbReference type="InterPro" id="IPR048329">
    <property type="entry name" value="PcRGLX_1st"/>
</dbReference>
<gene>
    <name evidence="3" type="ORF">HMPREF9470_02555</name>
</gene>
<dbReference type="GO" id="GO:0005975">
    <property type="term" value="P:carbohydrate metabolic process"/>
    <property type="evidence" value="ECO:0007669"/>
    <property type="project" value="InterPro"/>
</dbReference>
<reference evidence="3 4" key="1">
    <citation type="submission" date="2011-04" db="EMBL/GenBank/DDBJ databases">
        <title>The Genome Sequence of Clostridium citroniae WAL-19142.</title>
        <authorList>
            <consortium name="The Broad Institute Genome Sequencing Platform"/>
            <person name="Earl A."/>
            <person name="Ward D."/>
            <person name="Feldgarden M."/>
            <person name="Gevers D."/>
            <person name="Warren Y.A."/>
            <person name="Tyrrell K.L."/>
            <person name="Citron D.M."/>
            <person name="Goldstein E.J."/>
            <person name="Daigneault M."/>
            <person name="Allen-Vercoe E."/>
            <person name="Young S.K."/>
            <person name="Zeng Q."/>
            <person name="Gargeya S."/>
            <person name="Fitzgerald M."/>
            <person name="Haas B."/>
            <person name="Abouelleil A."/>
            <person name="Alvarado L."/>
            <person name="Arachchi H.M."/>
            <person name="Berlin A."/>
            <person name="Brown A."/>
            <person name="Chapman S.B."/>
            <person name="Chen Z."/>
            <person name="Dunbar C."/>
            <person name="Freedman E."/>
            <person name="Gearin G."/>
            <person name="Gellesch M."/>
            <person name="Goldberg J."/>
            <person name="Griggs A."/>
            <person name="Gujja S."/>
            <person name="Heilman E.R."/>
            <person name="Heiman D."/>
            <person name="Howarth C."/>
            <person name="Larson L."/>
            <person name="Lui A."/>
            <person name="MacDonald P.J."/>
            <person name="Mehta T."/>
            <person name="Montmayeur A."/>
            <person name="Murphy C."/>
            <person name="Neiman D."/>
            <person name="Pearson M."/>
            <person name="Priest M."/>
            <person name="Roberts A."/>
            <person name="Saif S."/>
            <person name="Shea T."/>
            <person name="Shenoy N."/>
            <person name="Sisk P."/>
            <person name="Stolte C."/>
            <person name="Sykes S."/>
            <person name="White J."/>
            <person name="Yandava C."/>
            <person name="Wortman J."/>
            <person name="Nusbaum C."/>
            <person name="Birren B."/>
        </authorList>
    </citation>
    <scope>NUCLEOTIDE SEQUENCE [LARGE SCALE GENOMIC DNA]</scope>
    <source>
        <strain evidence="3 4">WAL-19142</strain>
    </source>
</reference>
<dbReference type="OrthoDB" id="262615at2"/>
<dbReference type="InterPro" id="IPR048330">
    <property type="entry name" value="PcRGLX/YetA_2nd"/>
</dbReference>
<sequence length="773" mass="89245">MVKIHFEIMSKYEQKGEPVSVAVPFPKGKADYGDLPLFTVQRGEETYPAQYKVTADWEDGSIKWLLVNFLADLPANRAVDYWLSREEGESRPLTPIVFKEDGHVVIDTGSMKAVLSPAGADHIFSTIETGGYLYNERTVMGPYMTDRAGRQYMIRIGDDGWEILEDGPVRAVLCTEGKHYDESGESWFDYKLFVYAYRNKDWLKFDYQFINCEEDREHREHYDLELNAEAAGFKYSRDYAYEDVKGIEVRIDPGCGGGQEFNHTLFTSSFHYTAEKKAGSQRLYHLVSADTIIQTANEMFPEVLFSIYALDWQDQTRGLTAGVYQAYQNFPKAIESSREGIVLKLMPPEYGEMLKVPQGAARTSRFHLSFHGKDMTEDQIVDRELLFQRPVIPVLDPQVYMDSGVFGSLVSNQYHHSTERFLFRYVDSRAKGLGMMNFGDGPEWEYMKQGRSEGLDVWINNEYDMPHNFMLMLARTGDSRYYDYLKASTEHWYDVDFCHYSQNPHKYGLLYTHSVDHVTGQPVPSHQWVEGFLDYYHLTGNNQAYEAAMTIGNRLIQLLKLPLYQTTGTVEPREIGWAMRTFLALYQETHEERWLDACQPIVEVYIEWANAYGSWTSPYPDNHLARVPFMINVGVVGLTGYYRLRPDQRIKETVLSVINEMMDECYVERAGTFYGKQSPAVRYLNLNGMVLQSLAIAYELTGNRKYIDAGMGMFQWISVENLPPVYDFSKIKRDEFTVIYNCPVGPKRCAQSLIPFLHFYKYVMELGILEPGF</sequence>
<comment type="caution">
    <text evidence="3">The sequence shown here is derived from an EMBL/GenBank/DDBJ whole genome shotgun (WGS) entry which is preliminary data.</text>
</comment>
<evidence type="ECO:0000313" key="3">
    <source>
        <dbReference type="EMBL" id="KMW19815.1"/>
    </source>
</evidence>
<organism evidence="3 4">
    <name type="scientific">[Clostridium] citroniae WAL-19142</name>
    <dbReference type="NCBI Taxonomy" id="742734"/>
    <lineage>
        <taxon>Bacteria</taxon>
        <taxon>Bacillati</taxon>
        <taxon>Bacillota</taxon>
        <taxon>Clostridia</taxon>
        <taxon>Lachnospirales</taxon>
        <taxon>Lachnospiraceae</taxon>
        <taxon>Enterocloster</taxon>
    </lineage>
</organism>